<dbReference type="Proteomes" id="UP001233999">
    <property type="component" value="Unassembled WGS sequence"/>
</dbReference>
<feature type="non-terminal residue" evidence="1">
    <location>
        <position position="1"/>
    </location>
</feature>
<sequence length="58" mass="7039">RKSMVSHSWKTYKNYLSGYVTHSKCATDVCYRKLEKQFKGRFHQHRIFGLYPYPCHIL</sequence>
<protein>
    <submittedName>
        <fullName evidence="1">Uncharacterized protein</fullName>
    </submittedName>
</protein>
<gene>
    <name evidence="1" type="ORF">L9F63_001958</name>
</gene>
<reference evidence="1" key="2">
    <citation type="submission" date="2023-05" db="EMBL/GenBank/DDBJ databases">
        <authorList>
            <person name="Fouks B."/>
        </authorList>
    </citation>
    <scope>NUCLEOTIDE SEQUENCE</scope>
    <source>
        <strain evidence="1">Stay&amp;Tobe</strain>
        <tissue evidence="1">Testes</tissue>
    </source>
</reference>
<proteinExistence type="predicted"/>
<keyword evidence="2" id="KW-1185">Reference proteome</keyword>
<name>A0AAD8A304_DIPPU</name>
<organism evidence="1 2">
    <name type="scientific">Diploptera punctata</name>
    <name type="common">Pacific beetle cockroach</name>
    <dbReference type="NCBI Taxonomy" id="6984"/>
    <lineage>
        <taxon>Eukaryota</taxon>
        <taxon>Metazoa</taxon>
        <taxon>Ecdysozoa</taxon>
        <taxon>Arthropoda</taxon>
        <taxon>Hexapoda</taxon>
        <taxon>Insecta</taxon>
        <taxon>Pterygota</taxon>
        <taxon>Neoptera</taxon>
        <taxon>Polyneoptera</taxon>
        <taxon>Dictyoptera</taxon>
        <taxon>Blattodea</taxon>
        <taxon>Blaberoidea</taxon>
        <taxon>Blaberidae</taxon>
        <taxon>Diplopterinae</taxon>
        <taxon>Diploptera</taxon>
    </lineage>
</organism>
<evidence type="ECO:0000313" key="1">
    <source>
        <dbReference type="EMBL" id="KAJ9591504.1"/>
    </source>
</evidence>
<feature type="non-terminal residue" evidence="1">
    <location>
        <position position="58"/>
    </location>
</feature>
<accession>A0AAD8A304</accession>
<comment type="caution">
    <text evidence="1">The sequence shown here is derived from an EMBL/GenBank/DDBJ whole genome shotgun (WGS) entry which is preliminary data.</text>
</comment>
<dbReference type="AlphaFoldDB" id="A0AAD8A304"/>
<dbReference type="EMBL" id="JASPKZ010003866">
    <property type="protein sequence ID" value="KAJ9591504.1"/>
    <property type="molecule type" value="Genomic_DNA"/>
</dbReference>
<evidence type="ECO:0000313" key="2">
    <source>
        <dbReference type="Proteomes" id="UP001233999"/>
    </source>
</evidence>
<reference evidence="1" key="1">
    <citation type="journal article" date="2023" name="IScience">
        <title>Live-bearing cockroach genome reveals convergent evolutionary mechanisms linked to viviparity in insects and beyond.</title>
        <authorList>
            <person name="Fouks B."/>
            <person name="Harrison M.C."/>
            <person name="Mikhailova A.A."/>
            <person name="Marchal E."/>
            <person name="English S."/>
            <person name="Carruthers M."/>
            <person name="Jennings E.C."/>
            <person name="Chiamaka E.L."/>
            <person name="Frigard R.A."/>
            <person name="Pippel M."/>
            <person name="Attardo G.M."/>
            <person name="Benoit J.B."/>
            <person name="Bornberg-Bauer E."/>
            <person name="Tobe S.S."/>
        </authorList>
    </citation>
    <scope>NUCLEOTIDE SEQUENCE</scope>
    <source>
        <strain evidence="1">Stay&amp;Tobe</strain>
    </source>
</reference>